<dbReference type="InterPro" id="IPR045584">
    <property type="entry name" value="Pilin-like"/>
</dbReference>
<dbReference type="Pfam" id="PF07963">
    <property type="entry name" value="N_methyl"/>
    <property type="match status" value="1"/>
</dbReference>
<dbReference type="Proteomes" id="UP000033980">
    <property type="component" value="Unassembled WGS sequence"/>
</dbReference>
<evidence type="ECO:0000313" key="7">
    <source>
        <dbReference type="EMBL" id="KKS92605.1"/>
    </source>
</evidence>
<feature type="transmembrane region" description="Helical" evidence="6">
    <location>
        <begin position="6"/>
        <end position="26"/>
    </location>
</feature>
<dbReference type="PANTHER" id="PTHR30093:SF44">
    <property type="entry name" value="TYPE II SECRETION SYSTEM CORE PROTEIN G"/>
    <property type="match status" value="1"/>
</dbReference>
<dbReference type="GO" id="GO:0015628">
    <property type="term" value="P:protein secretion by the type II secretion system"/>
    <property type="evidence" value="ECO:0007669"/>
    <property type="project" value="InterPro"/>
</dbReference>
<dbReference type="PRINTS" id="PR00813">
    <property type="entry name" value="BCTERIALGSPG"/>
</dbReference>
<dbReference type="EMBL" id="LCFK01000042">
    <property type="protein sequence ID" value="KKS92605.1"/>
    <property type="molecule type" value="Genomic_DNA"/>
</dbReference>
<evidence type="ECO:0000256" key="1">
    <source>
        <dbReference type="ARBA" id="ARBA00004167"/>
    </source>
</evidence>
<keyword evidence="5 6" id="KW-0472">Membrane</keyword>
<proteinExistence type="predicted"/>
<dbReference type="GO" id="GO:0016020">
    <property type="term" value="C:membrane"/>
    <property type="evidence" value="ECO:0007669"/>
    <property type="project" value="UniProtKB-SubCell"/>
</dbReference>
<evidence type="ECO:0000313" key="8">
    <source>
        <dbReference type="Proteomes" id="UP000033980"/>
    </source>
</evidence>
<keyword evidence="3 6" id="KW-0812">Transmembrane</keyword>
<dbReference type="PANTHER" id="PTHR30093">
    <property type="entry name" value="GENERAL SECRETION PATHWAY PROTEIN G"/>
    <property type="match status" value="1"/>
</dbReference>
<evidence type="ECO:0000256" key="6">
    <source>
        <dbReference type="SAM" id="Phobius"/>
    </source>
</evidence>
<comment type="subcellular location">
    <subcellularLocation>
        <location evidence="1">Membrane</location>
        <topology evidence="1">Single-pass membrane protein</topology>
    </subcellularLocation>
</comment>
<keyword evidence="2" id="KW-0488">Methylation</keyword>
<gene>
    <name evidence="7" type="ORF">UV68_C0042G0010</name>
</gene>
<dbReference type="SUPFAM" id="SSF54523">
    <property type="entry name" value="Pili subunits"/>
    <property type="match status" value="1"/>
</dbReference>
<evidence type="ECO:0000256" key="5">
    <source>
        <dbReference type="ARBA" id="ARBA00023136"/>
    </source>
</evidence>
<dbReference type="InterPro" id="IPR012902">
    <property type="entry name" value="N_methyl_site"/>
</dbReference>
<evidence type="ECO:0000256" key="3">
    <source>
        <dbReference type="ARBA" id="ARBA00022692"/>
    </source>
</evidence>
<dbReference type="NCBIfam" id="TIGR02532">
    <property type="entry name" value="IV_pilin_GFxxxE"/>
    <property type="match status" value="1"/>
</dbReference>
<keyword evidence="4 6" id="KW-1133">Transmembrane helix</keyword>
<reference evidence="7 8" key="1">
    <citation type="journal article" date="2015" name="Nature">
        <title>rRNA introns, odd ribosomes, and small enigmatic genomes across a large radiation of phyla.</title>
        <authorList>
            <person name="Brown C.T."/>
            <person name="Hug L.A."/>
            <person name="Thomas B.C."/>
            <person name="Sharon I."/>
            <person name="Castelle C.J."/>
            <person name="Singh A."/>
            <person name="Wilkins M.J."/>
            <person name="Williams K.H."/>
            <person name="Banfield J.F."/>
        </authorList>
    </citation>
    <scope>NUCLEOTIDE SEQUENCE [LARGE SCALE GENOMIC DNA]</scope>
</reference>
<dbReference type="AlphaFoldDB" id="A0A0G1D409"/>
<dbReference type="GO" id="GO:0015627">
    <property type="term" value="C:type II protein secretion system complex"/>
    <property type="evidence" value="ECO:0007669"/>
    <property type="project" value="InterPro"/>
</dbReference>
<name>A0A0G1D409_9BACT</name>
<dbReference type="InterPro" id="IPR000983">
    <property type="entry name" value="Bac_GSPG_pilin"/>
</dbReference>
<comment type="caution">
    <text evidence="7">The sequence shown here is derived from an EMBL/GenBank/DDBJ whole genome shotgun (WGS) entry which is preliminary data.</text>
</comment>
<sequence>MKNGFTLIELMVAIGIMAVLTGMAVFNFNQSRLRARDVQRKNDIKQLQNALELYKNDTNSYPQGTGFQDSLMSPVSYIRAIFGDPRGSEWVDYQYIPAADLKTYYLQACLENSADSSKTTNVALCDLFTADTSNQCRCGKDLSNKTGVMYIVSQP</sequence>
<dbReference type="Gene3D" id="3.30.700.10">
    <property type="entry name" value="Glycoprotein, Type 4 Pilin"/>
    <property type="match status" value="1"/>
</dbReference>
<accession>A0A0G1D409</accession>
<organism evidence="7 8">
    <name type="scientific">Candidatus Collierbacteria bacterium GW2011_GWC2_43_12</name>
    <dbReference type="NCBI Taxonomy" id="1618390"/>
    <lineage>
        <taxon>Bacteria</taxon>
        <taxon>Candidatus Collieribacteriota</taxon>
    </lineage>
</organism>
<protein>
    <submittedName>
        <fullName evidence="7">General secretion pathway protein G</fullName>
    </submittedName>
</protein>
<evidence type="ECO:0000256" key="2">
    <source>
        <dbReference type="ARBA" id="ARBA00022481"/>
    </source>
</evidence>
<evidence type="ECO:0000256" key="4">
    <source>
        <dbReference type="ARBA" id="ARBA00022989"/>
    </source>
</evidence>